<feature type="non-terminal residue" evidence="4">
    <location>
        <position position="1"/>
    </location>
</feature>
<dbReference type="EMBL" id="QMRA01000009">
    <property type="protein sequence ID" value="RLE55218.1"/>
    <property type="molecule type" value="Genomic_DNA"/>
</dbReference>
<comment type="caution">
    <text evidence="4">The sequence shown here is derived from an EMBL/GenBank/DDBJ whole genome shotgun (WGS) entry which is preliminary data.</text>
</comment>
<evidence type="ECO:0000259" key="3">
    <source>
        <dbReference type="Pfam" id="PF12773"/>
    </source>
</evidence>
<keyword evidence="2" id="KW-1133">Transmembrane helix</keyword>
<reference evidence="4 5" key="1">
    <citation type="submission" date="2018-06" db="EMBL/GenBank/DDBJ databases">
        <title>Extensive metabolic versatility and redundancy in microbially diverse, dynamic hydrothermal sediments.</title>
        <authorList>
            <person name="Dombrowski N."/>
            <person name="Teske A."/>
            <person name="Baker B.J."/>
        </authorList>
    </citation>
    <scope>NUCLEOTIDE SEQUENCE [LARGE SCALE GENOMIC DNA]</scope>
    <source>
        <strain evidence="4">B20_G2</strain>
    </source>
</reference>
<evidence type="ECO:0000256" key="1">
    <source>
        <dbReference type="SAM" id="MobiDB-lite"/>
    </source>
</evidence>
<name>A0A497F837_9CREN</name>
<protein>
    <recommendedName>
        <fullName evidence="3">DZANK-type domain-containing protein</fullName>
    </recommendedName>
</protein>
<gene>
    <name evidence="4" type="ORF">DRJ26_01075</name>
</gene>
<dbReference type="InterPro" id="IPR025874">
    <property type="entry name" value="DZR"/>
</dbReference>
<keyword evidence="2" id="KW-0812">Transmembrane</keyword>
<accession>A0A497F837</accession>
<dbReference type="AlphaFoldDB" id="A0A497F837"/>
<feature type="domain" description="DZANK-type" evidence="3">
    <location>
        <begin position="249"/>
        <end position="300"/>
    </location>
</feature>
<evidence type="ECO:0000313" key="5">
    <source>
        <dbReference type="Proteomes" id="UP000269499"/>
    </source>
</evidence>
<feature type="transmembrane region" description="Helical" evidence="2">
    <location>
        <begin position="336"/>
        <end position="369"/>
    </location>
</feature>
<feature type="transmembrane region" description="Helical" evidence="2">
    <location>
        <begin position="165"/>
        <end position="184"/>
    </location>
</feature>
<sequence>IEEPGSIYGYRITCELVDTNVESFPPTSAFIQRFSRLLQFALPLGVILLALCPASLVLRRKMRNIRVFLGLATLALIVLPILLHLGNYVVIPVNVSPNSIEHQISYFTIASTILLIIAALLSWRFLAFLASTYGVLFTLYALSFYSTDAASTYLYTASQYNFYSMIGMAVISSLFWFSTCYITIKFVEVIKRKLTGKPSPPSTSTPQHKVEEEEAQHSMEEVSKGDYEGTVKEQASIETLAPKPALKTCSYCGAKVQLDYTYCPNCGAKMEKEKELKELLECPMCKAKVNPGEEFCPSCGYYFEAGIEGAGPFNFAFPTVEIAYEPSGKGSFSGNVWMLLSGMLAGFCSGLASSIITLILLVLVFYLFSLFFQEGGWKLGLGAFILFFASPYFAGMLLGYTISKVLDKVALRVKSRSLKAVRRIGYVSAIIGYLVYVLFSYYLLSSVIKVEWWYLIVNMALSLWGVKTEIKNLGEAIKKTPFCEACGKYMKKSTLKKVPIHFEGDLMKVLKSRRFEDIVSFPSAAREDINYSEVSVWYCDTCMQGIINAETTQTRYMYEKDGRVKGTVSATRLIFSSPLEKSEAEKIVKLLPT</sequence>
<organism evidence="4 5">
    <name type="scientific">Thermoproteota archaeon</name>
    <dbReference type="NCBI Taxonomy" id="2056631"/>
    <lineage>
        <taxon>Archaea</taxon>
        <taxon>Thermoproteota</taxon>
    </lineage>
</organism>
<dbReference type="Proteomes" id="UP000269499">
    <property type="component" value="Unassembled WGS sequence"/>
</dbReference>
<feature type="transmembrane region" description="Helical" evidence="2">
    <location>
        <begin position="65"/>
        <end position="83"/>
    </location>
</feature>
<evidence type="ECO:0000256" key="2">
    <source>
        <dbReference type="SAM" id="Phobius"/>
    </source>
</evidence>
<feature type="transmembrane region" description="Helical" evidence="2">
    <location>
        <begin position="126"/>
        <end position="145"/>
    </location>
</feature>
<feature type="transmembrane region" description="Helical" evidence="2">
    <location>
        <begin position="381"/>
        <end position="403"/>
    </location>
</feature>
<evidence type="ECO:0000313" key="4">
    <source>
        <dbReference type="EMBL" id="RLE55218.1"/>
    </source>
</evidence>
<feature type="region of interest" description="Disordered" evidence="1">
    <location>
        <begin position="196"/>
        <end position="227"/>
    </location>
</feature>
<proteinExistence type="predicted"/>
<feature type="transmembrane region" description="Helical" evidence="2">
    <location>
        <begin position="37"/>
        <end position="58"/>
    </location>
</feature>
<keyword evidence="2" id="KW-0472">Membrane</keyword>
<feature type="transmembrane region" description="Helical" evidence="2">
    <location>
        <begin position="424"/>
        <end position="444"/>
    </location>
</feature>
<dbReference type="Pfam" id="PF12773">
    <property type="entry name" value="DZR"/>
    <property type="match status" value="1"/>
</dbReference>
<feature type="transmembrane region" description="Helical" evidence="2">
    <location>
        <begin position="103"/>
        <end position="121"/>
    </location>
</feature>
<feature type="compositionally biased region" description="Basic and acidic residues" evidence="1">
    <location>
        <begin position="208"/>
        <end position="227"/>
    </location>
</feature>